<accession>A0A2I7QWF6</accession>
<organism evidence="2 3">
    <name type="scientific">Vibrio phage 1.080.O._10N.286.48.A4</name>
    <dbReference type="NCBI Taxonomy" id="1881315"/>
    <lineage>
        <taxon>Viruses</taxon>
        <taxon>Varidnaviria</taxon>
        <taxon>Abadenavirae</taxon>
        <taxon>Produgelaviricota</taxon>
        <taxon>Belvinaviricetes</taxon>
        <taxon>Vinavirales</taxon>
        <taxon>Autolykiviridae</taxon>
        <taxon>Paulavirus</taxon>
        <taxon>Paulavirus viph1080o</taxon>
    </lineage>
</organism>
<protein>
    <submittedName>
        <fullName evidence="2">Uncharacterized protein</fullName>
    </submittedName>
</protein>
<proteinExistence type="predicted"/>
<evidence type="ECO:0000313" key="3">
    <source>
        <dbReference type="Proteomes" id="UP000273035"/>
    </source>
</evidence>
<feature type="compositionally biased region" description="Basic and acidic residues" evidence="1">
    <location>
        <begin position="28"/>
        <end position="66"/>
    </location>
</feature>
<sequence>MISLPLRFVGYLIAALLVETTISKAPIKKESLLDKEKKPDVSNENKDPSNDGREERDAEITDKGNETSDDESNSE</sequence>
<keyword evidence="3" id="KW-1185">Reference proteome</keyword>
<reference evidence="2 3" key="1">
    <citation type="submission" date="2017-11" db="EMBL/GenBank/DDBJ databases">
        <title>A major lineage of nontailed dsDNA viruses as unrecognized killers of marine bacteria.</title>
        <authorList>
            <person name="Kauffman K.M."/>
            <person name="Hussain F.A."/>
            <person name="Yang J."/>
            <person name="Arevalo P."/>
            <person name="Brown J.M."/>
            <person name="Chang W.K."/>
            <person name="VanInsberghe D."/>
            <person name="Elsherbini J."/>
            <person name="Cutler M.B."/>
            <person name="Kelly L."/>
            <person name="Polz M.F."/>
        </authorList>
    </citation>
    <scope>NUCLEOTIDE SEQUENCE [LARGE SCALE GENOMIC DNA]</scope>
</reference>
<gene>
    <name evidence="2" type="ORF">NVP1080O_08</name>
</gene>
<evidence type="ECO:0000256" key="1">
    <source>
        <dbReference type="SAM" id="MobiDB-lite"/>
    </source>
</evidence>
<feature type="region of interest" description="Disordered" evidence="1">
    <location>
        <begin position="28"/>
        <end position="75"/>
    </location>
</feature>
<dbReference type="EMBL" id="MG592455">
    <property type="protein sequence ID" value="AUR85724.1"/>
    <property type="molecule type" value="Genomic_DNA"/>
</dbReference>
<dbReference type="Proteomes" id="UP000273035">
    <property type="component" value="Segment"/>
</dbReference>
<name>A0A2I7QWF6_9VIRU</name>
<evidence type="ECO:0000313" key="2">
    <source>
        <dbReference type="EMBL" id="AUR85724.1"/>
    </source>
</evidence>